<evidence type="ECO:0008006" key="5">
    <source>
        <dbReference type="Google" id="ProtNLM"/>
    </source>
</evidence>
<dbReference type="CDD" id="cd17352">
    <property type="entry name" value="MFS_MCT_SLC16"/>
    <property type="match status" value="1"/>
</dbReference>
<keyword evidence="2" id="KW-0812">Transmembrane</keyword>
<dbReference type="Proteomes" id="UP000214365">
    <property type="component" value="Unassembled WGS sequence"/>
</dbReference>
<feature type="transmembrane region" description="Helical" evidence="2">
    <location>
        <begin position="755"/>
        <end position="775"/>
    </location>
</feature>
<feature type="transmembrane region" description="Helical" evidence="2">
    <location>
        <begin position="845"/>
        <end position="866"/>
    </location>
</feature>
<dbReference type="SUPFAM" id="SSF54427">
    <property type="entry name" value="NTF2-like"/>
    <property type="match status" value="1"/>
</dbReference>
<dbReference type="PANTHER" id="PTHR38436:SF3">
    <property type="entry name" value="CARBOXYMETHYLENEBUTENOLIDASE-RELATED"/>
    <property type="match status" value="1"/>
</dbReference>
<dbReference type="GeneID" id="31005038"/>
<feature type="transmembrane region" description="Helical" evidence="2">
    <location>
        <begin position="648"/>
        <end position="668"/>
    </location>
</feature>
<gene>
    <name evidence="3" type="ORF">UA08_05282</name>
</gene>
<feature type="transmembrane region" description="Helical" evidence="2">
    <location>
        <begin position="616"/>
        <end position="636"/>
    </location>
</feature>
<evidence type="ECO:0000256" key="1">
    <source>
        <dbReference type="ARBA" id="ARBA00004141"/>
    </source>
</evidence>
<dbReference type="SUPFAM" id="SSF103473">
    <property type="entry name" value="MFS general substrate transporter"/>
    <property type="match status" value="1"/>
</dbReference>
<reference evidence="3 4" key="1">
    <citation type="submission" date="2015-06" db="EMBL/GenBank/DDBJ databases">
        <title>Talaromyces atroroseus IBT 11181 draft genome.</title>
        <authorList>
            <person name="Rasmussen K.B."/>
            <person name="Rasmussen S."/>
            <person name="Petersen B."/>
            <person name="Sicheritz-Ponten T."/>
            <person name="Mortensen U.H."/>
            <person name="Thrane U."/>
        </authorList>
    </citation>
    <scope>NUCLEOTIDE SEQUENCE [LARGE SCALE GENOMIC DNA]</scope>
    <source>
        <strain evidence="3 4">IBT 11181</strain>
    </source>
</reference>
<dbReference type="Pfam" id="PF07690">
    <property type="entry name" value="MFS_1"/>
    <property type="match status" value="1"/>
</dbReference>
<protein>
    <recommendedName>
        <fullName evidence="5">Major facilitator superfamily (MFS) profile domain-containing protein</fullName>
    </recommendedName>
</protein>
<organism evidence="3 4">
    <name type="scientific">Talaromyces atroroseus</name>
    <dbReference type="NCBI Taxonomy" id="1441469"/>
    <lineage>
        <taxon>Eukaryota</taxon>
        <taxon>Fungi</taxon>
        <taxon>Dikarya</taxon>
        <taxon>Ascomycota</taxon>
        <taxon>Pezizomycotina</taxon>
        <taxon>Eurotiomycetes</taxon>
        <taxon>Eurotiomycetidae</taxon>
        <taxon>Eurotiales</taxon>
        <taxon>Trichocomaceae</taxon>
        <taxon>Talaromyces</taxon>
        <taxon>Talaromyces sect. Trachyspermi</taxon>
    </lineage>
</organism>
<dbReference type="AlphaFoldDB" id="A0A225AFT9"/>
<feature type="transmembrane region" description="Helical" evidence="2">
    <location>
        <begin position="781"/>
        <end position="806"/>
    </location>
</feature>
<comment type="caution">
    <text evidence="3">The sequence shown here is derived from an EMBL/GenBank/DDBJ whole genome shotgun (WGS) entry which is preliminary data.</text>
</comment>
<comment type="subcellular location">
    <subcellularLocation>
        <location evidence="1">Membrane</location>
        <topology evidence="1">Multi-pass membrane protein</topology>
    </subcellularLocation>
</comment>
<accession>A0A225AFT9</accession>
<dbReference type="InterPro" id="IPR009959">
    <property type="entry name" value="Cyclase_SnoaL-like"/>
</dbReference>
<feature type="transmembrane region" description="Helical" evidence="2">
    <location>
        <begin position="818"/>
        <end position="839"/>
    </location>
</feature>
<dbReference type="RefSeq" id="XP_020119611.1">
    <property type="nucleotide sequence ID" value="XM_020267586.1"/>
</dbReference>
<dbReference type="GO" id="GO:0016020">
    <property type="term" value="C:membrane"/>
    <property type="evidence" value="ECO:0007669"/>
    <property type="project" value="UniProtKB-SubCell"/>
</dbReference>
<dbReference type="InterPro" id="IPR011701">
    <property type="entry name" value="MFS"/>
</dbReference>
<keyword evidence="4" id="KW-1185">Reference proteome</keyword>
<dbReference type="Gene3D" id="1.20.1250.20">
    <property type="entry name" value="MFS general substrate transporter like domains"/>
    <property type="match status" value="2"/>
</dbReference>
<evidence type="ECO:0000313" key="4">
    <source>
        <dbReference type="Proteomes" id="UP000214365"/>
    </source>
</evidence>
<dbReference type="GO" id="GO:0030638">
    <property type="term" value="P:polyketide metabolic process"/>
    <property type="evidence" value="ECO:0007669"/>
    <property type="project" value="InterPro"/>
</dbReference>
<keyword evidence="2" id="KW-1133">Transmembrane helix</keyword>
<feature type="transmembrane region" description="Helical" evidence="2">
    <location>
        <begin position="689"/>
        <end position="709"/>
    </location>
</feature>
<dbReference type="InterPro" id="IPR036259">
    <property type="entry name" value="MFS_trans_sf"/>
</dbReference>
<dbReference type="EMBL" id="LFMY01000007">
    <property type="protein sequence ID" value="OKL59490.1"/>
    <property type="molecule type" value="Genomic_DNA"/>
</dbReference>
<sequence length="877" mass="97185">MSLTPHITQLAPGVSLLRPLSRRGHGPGLIVLGSCTPPADGNEVDNGIPSHRMKWAEEGYTVVEILTQACTESKDVLAHALSALGNCETCVPSDKTGLVVYDPSVWPLIAPTLVNHPAIVGAVLYTSKAISNARAAIPMLQHVVGQSTEKAIREEDFMVYQYPKIESHLFATPFHEGFDYINEAVSHTRNLTFLKKYMGGPYFDLEAIWEEHTYYEFTTRSVPDTMATMVQEPYVNHIPTLTGGIGRARLTDFYQNHFVFQNPADTEEELISRTVGIDRVIDEFVHKFTHDMQIDWLLPGIPPTGKRLEIPFTAVVNIRGDRLYHEHIAWDQSTALRQLGLLPDYLPYPYALPDGRTPGPGKRFEYKVPAAGRDTAEKMRDKNSIESNQMFASEVREVDLQLVTYLCVPSTDRDILRTYKRKTPPISDLRVAYLKVQMDQDAMPESIGKALETSNVSLNETKEAPAQQQEVANSGYNNAENRFDTGFLAWSQVAGSFFLFFNSWGLINTWGAFQTYYEDQILSSESASDLAWIGSIESFLLMFFGVITGPLFDAGYIYILLPLGSFMVVFGYMMTSLATEYYQVMLAQGICVGIGAGCLFVPSVAILPQYFQKRRALANGIAASGSSFGGVIYPIMFNQLQKSAGFPWAVRAIAFLSLGTCIFSCSVMRPRFKPKERRALVQLYAFKEAQYTLFVIALFFGFLGFYNFLIYVQPWAIQTGVINANLGFYLVPILNAASTFGRITPNMLADFTGPLNMLMPAVTVTALLAYCWIAVNSAAGIIVLSAFYGFFSGSFVSMPPVVMMTLTKDFRDLGTRLGMCFCICSFALLIGTPIGGSILSDTGSYLGVKVFCGSCLALCAIILVFIRIMRVGLTLKI</sequence>
<dbReference type="GO" id="GO:0022857">
    <property type="term" value="F:transmembrane transporter activity"/>
    <property type="evidence" value="ECO:0007669"/>
    <property type="project" value="InterPro"/>
</dbReference>
<feature type="transmembrane region" description="Helical" evidence="2">
    <location>
        <begin position="530"/>
        <end position="549"/>
    </location>
</feature>
<dbReference type="InterPro" id="IPR032710">
    <property type="entry name" value="NTF2-like_dom_sf"/>
</dbReference>
<evidence type="ECO:0000256" key="2">
    <source>
        <dbReference type="SAM" id="Phobius"/>
    </source>
</evidence>
<evidence type="ECO:0000313" key="3">
    <source>
        <dbReference type="EMBL" id="OKL59490.1"/>
    </source>
</evidence>
<dbReference type="PANTHER" id="PTHR38436">
    <property type="entry name" value="POLYKETIDE CYCLASE SNOAL-LIKE DOMAIN"/>
    <property type="match status" value="1"/>
</dbReference>
<dbReference type="Gene3D" id="3.10.450.50">
    <property type="match status" value="1"/>
</dbReference>
<proteinExistence type="predicted"/>
<feature type="transmembrane region" description="Helical" evidence="2">
    <location>
        <begin position="581"/>
        <end position="604"/>
    </location>
</feature>
<feature type="transmembrane region" description="Helical" evidence="2">
    <location>
        <begin position="715"/>
        <end position="734"/>
    </location>
</feature>
<feature type="transmembrane region" description="Helical" evidence="2">
    <location>
        <begin position="556"/>
        <end position="575"/>
    </location>
</feature>
<dbReference type="OrthoDB" id="6509908at2759"/>
<keyword evidence="2" id="KW-0472">Membrane</keyword>
<name>A0A225AFT9_TALAT</name>